<dbReference type="PANTHER" id="PTHR34280:SF2">
    <property type="entry name" value="OS01G0920100 PROTEIN"/>
    <property type="match status" value="1"/>
</dbReference>
<evidence type="ECO:0000313" key="2">
    <source>
        <dbReference type="Proteomes" id="UP000790787"/>
    </source>
</evidence>
<accession>A0A1S4AH28</accession>
<feature type="compositionally biased region" description="Polar residues" evidence="1">
    <location>
        <begin position="105"/>
        <end position="119"/>
    </location>
</feature>
<dbReference type="AlphaFoldDB" id="A0A1S4AH28"/>
<reference evidence="3" key="2">
    <citation type="submission" date="2025-08" db="UniProtKB">
        <authorList>
            <consortium name="RefSeq"/>
        </authorList>
    </citation>
    <scope>IDENTIFICATION</scope>
    <source>
        <tissue evidence="3">Leaf</tissue>
    </source>
</reference>
<evidence type="ECO:0000256" key="1">
    <source>
        <dbReference type="SAM" id="MobiDB-lite"/>
    </source>
</evidence>
<sequence>MGSCVSVHKDSESAMKIRLVFGSSKTDKLVTPSPLNKDDTKVSDLQLKSQTPAVTAFRDFGSKEETFFDSQPWLDSDCEDDFLSVNGDFTPSRGNTPVHPLAGNLTGNRTPAYFQQSSPTDKKKRLSELFEESLRSDLDQNGQNAEEKQNGTNTKKETASTGTQLPPRSTPGTPYASVCSSERTPSGLLKSDVKTSKSAQCCLPRLLSSRSFNGRRSRMSPARNVG</sequence>
<dbReference type="RefSeq" id="XP_016476010.1">
    <property type="nucleotide sequence ID" value="XM_016620524.1"/>
</dbReference>
<dbReference type="InterPro" id="IPR038947">
    <property type="entry name" value="At3g27210-like"/>
</dbReference>
<keyword evidence="2" id="KW-1185">Reference proteome</keyword>
<dbReference type="Proteomes" id="UP000790787">
    <property type="component" value="Chromosome 21"/>
</dbReference>
<organism evidence="2 3">
    <name type="scientific">Nicotiana tabacum</name>
    <name type="common">Common tobacco</name>
    <dbReference type="NCBI Taxonomy" id="4097"/>
    <lineage>
        <taxon>Eukaryota</taxon>
        <taxon>Viridiplantae</taxon>
        <taxon>Streptophyta</taxon>
        <taxon>Embryophyta</taxon>
        <taxon>Tracheophyta</taxon>
        <taxon>Spermatophyta</taxon>
        <taxon>Magnoliopsida</taxon>
        <taxon>eudicotyledons</taxon>
        <taxon>Gunneridae</taxon>
        <taxon>Pentapetalae</taxon>
        <taxon>asterids</taxon>
        <taxon>lamiids</taxon>
        <taxon>Solanales</taxon>
        <taxon>Solanaceae</taxon>
        <taxon>Nicotianoideae</taxon>
        <taxon>Nicotianeae</taxon>
        <taxon>Nicotiana</taxon>
    </lineage>
</organism>
<dbReference type="OrthoDB" id="1925325at2759"/>
<dbReference type="RefSeq" id="XP_016476010.1">
    <property type="nucleotide sequence ID" value="XM_016620524.2"/>
</dbReference>
<dbReference type="PaxDb" id="4097-A0A1S4AH28"/>
<feature type="compositionally biased region" description="Polar residues" evidence="1">
    <location>
        <begin position="159"/>
        <end position="184"/>
    </location>
</feature>
<name>A0A1S4AH28_TOBAC</name>
<dbReference type="KEGG" id="nta:107797622"/>
<protein>
    <submittedName>
        <fullName evidence="3">Uncharacterized protein At3g27210</fullName>
    </submittedName>
    <submittedName>
        <fullName evidence="3">Uncharacterized protein LOC107797622</fullName>
    </submittedName>
</protein>
<evidence type="ECO:0000313" key="3">
    <source>
        <dbReference type="RefSeq" id="XP_016476010.1"/>
    </source>
</evidence>
<gene>
    <name evidence="3" type="primary">LOC107797622</name>
</gene>
<reference evidence="2" key="1">
    <citation type="journal article" date="2014" name="Nat. Commun.">
        <title>The tobacco genome sequence and its comparison with those of tomato and potato.</title>
        <authorList>
            <person name="Sierro N."/>
            <person name="Battey J.N."/>
            <person name="Ouadi S."/>
            <person name="Bakaher N."/>
            <person name="Bovet L."/>
            <person name="Willig A."/>
            <person name="Goepfert S."/>
            <person name="Peitsch M.C."/>
            <person name="Ivanov N.V."/>
        </authorList>
    </citation>
    <scope>NUCLEOTIDE SEQUENCE [LARGE SCALE GENOMIC DNA]</scope>
</reference>
<dbReference type="PANTHER" id="PTHR34280">
    <property type="entry name" value="OS01G0920100 PROTEIN"/>
    <property type="match status" value="1"/>
</dbReference>
<dbReference type="STRING" id="4097.A0A1S4AH28"/>
<feature type="compositionally biased region" description="Basic and acidic residues" evidence="1">
    <location>
        <begin position="126"/>
        <end position="138"/>
    </location>
</feature>
<dbReference type="GeneID" id="107797622"/>
<dbReference type="OMA" id="WQHHRCL"/>
<proteinExistence type="predicted"/>
<feature type="region of interest" description="Disordered" evidence="1">
    <location>
        <begin position="88"/>
        <end position="226"/>
    </location>
</feature>
<feature type="compositionally biased region" description="Basic and acidic residues" evidence="1">
    <location>
        <begin position="145"/>
        <end position="158"/>
    </location>
</feature>